<dbReference type="InterPro" id="IPR011698">
    <property type="entry name" value="GATase_3"/>
</dbReference>
<dbReference type="KEGG" id="eme:CEM_292"/>
<sequence>MIQGTTSNAGKSVIITAICRILSIQGFQVAPFKSQNMSLNSAITINGGEISRAQLIQSIAAQVPAINDFNPILIKPESENKNQIIVNGNFFFNINGYYYQILKHNFKYLIIQAFNRLKHTYDFILIEGAGSPAEINLRKNDIVNMGLAEAIDCPVILVADINSGGVFAHIIGTLNLLSHSEKKRIIGLIINKFRGDLSIIKSGLNWLEKYTGKPVIAVIPYLYNLNIEAEDELVYNINKKILFIKIIILLFPKISNATDFDVLYLYPKINLYFAINPNEISIINLIILPGSKNIFTDLIWLINKGWHEYIIKHLQYGGKLIGICGGFQILGKNIIDPLGIEGNYMIIKKGLSLFKNSTVITKKKKLIKIYGYCLLNKTYNYVNGYEIHLGITLNEITDFTKSVFLMEEGQYIDGKISHNNQILGSYIHGLFNKLDIYKNILYWVGLKINNSLNYLSIREKEINRFSKHVKYFLYFEKIINILNIY</sequence>
<dbReference type="GO" id="GO:0009236">
    <property type="term" value="P:cobalamin biosynthetic process"/>
    <property type="evidence" value="ECO:0007669"/>
    <property type="project" value="UniProtKB-UniRule"/>
</dbReference>
<dbReference type="UniPathway" id="UPA00148"/>
<evidence type="ECO:0000256" key="2">
    <source>
        <dbReference type="ARBA" id="ARBA00006205"/>
    </source>
</evidence>
<dbReference type="PATRIC" id="fig|1495769.3.peg.266"/>
<feature type="domain" description="CobB/CobQ-like glutamine amidotransferase" evidence="9">
    <location>
        <begin position="245"/>
        <end position="432"/>
    </location>
</feature>
<dbReference type="CDD" id="cd05389">
    <property type="entry name" value="CobQ_N"/>
    <property type="match status" value="1"/>
</dbReference>
<name>A0A078KIF8_9GAMM</name>
<keyword evidence="10" id="KW-0436">Ligase</keyword>
<dbReference type="HAMAP" id="MF_00028">
    <property type="entry name" value="CobQ"/>
    <property type="match status" value="1"/>
</dbReference>
<protein>
    <recommendedName>
        <fullName evidence="3 7">Cobyric acid synthase</fullName>
    </recommendedName>
</protein>
<evidence type="ECO:0000259" key="8">
    <source>
        <dbReference type="Pfam" id="PF01656"/>
    </source>
</evidence>
<dbReference type="AlphaFoldDB" id="A0A078KIF8"/>
<evidence type="ECO:0000256" key="1">
    <source>
        <dbReference type="ARBA" id="ARBA00004953"/>
    </source>
</evidence>
<dbReference type="Pfam" id="PF01656">
    <property type="entry name" value="CbiA"/>
    <property type="match status" value="1"/>
</dbReference>
<evidence type="ECO:0000313" key="10">
    <source>
        <dbReference type="EMBL" id="CDZ16544.1"/>
    </source>
</evidence>
<dbReference type="InterPro" id="IPR047045">
    <property type="entry name" value="CobQ_N"/>
</dbReference>
<dbReference type="Gene3D" id="3.40.50.880">
    <property type="match status" value="1"/>
</dbReference>
<evidence type="ECO:0000256" key="5">
    <source>
        <dbReference type="ARBA" id="ARBA00022962"/>
    </source>
</evidence>
<keyword evidence="5 7" id="KW-0315">Glutamine amidotransferase</keyword>
<organism evidence="10 11">
    <name type="scientific">Candidatus Johnevansia muelleri</name>
    <dbReference type="NCBI Taxonomy" id="1495769"/>
    <lineage>
        <taxon>Bacteria</taxon>
        <taxon>Pseudomonadati</taxon>
        <taxon>Pseudomonadota</taxon>
        <taxon>Gammaproteobacteria</taxon>
        <taxon>Candidatus Johnevansiales</taxon>
        <taxon>Candidatus Johnevansiaceae</taxon>
        <taxon>Candidatus Johnevansia</taxon>
    </lineage>
</organism>
<dbReference type="PANTHER" id="PTHR21343">
    <property type="entry name" value="DETHIOBIOTIN SYNTHETASE"/>
    <property type="match status" value="1"/>
</dbReference>
<dbReference type="HOGENOM" id="CLU_019250_2_2_6"/>
<dbReference type="PROSITE" id="PS51274">
    <property type="entry name" value="GATASE_COBBQ"/>
    <property type="match status" value="1"/>
</dbReference>
<comment type="similarity">
    <text evidence="2 7">Belongs to the CobB/CobQ family. CobQ subfamily.</text>
</comment>
<comment type="pathway">
    <text evidence="1 7">Cofactor biosynthesis; adenosylcobalamin biosynthesis.</text>
</comment>
<dbReference type="InterPro" id="IPR002586">
    <property type="entry name" value="CobQ/CobB/MinD/ParA_Nub-bd_dom"/>
</dbReference>
<dbReference type="Proteomes" id="UP000032420">
    <property type="component" value="Chromosome I"/>
</dbReference>
<evidence type="ECO:0000259" key="9">
    <source>
        <dbReference type="Pfam" id="PF07685"/>
    </source>
</evidence>
<dbReference type="EMBL" id="LM655252">
    <property type="protein sequence ID" value="CDZ16544.1"/>
    <property type="molecule type" value="Genomic_DNA"/>
</dbReference>
<gene>
    <name evidence="7 10" type="primary">cobQ</name>
    <name evidence="10" type="ORF">CEM_292</name>
</gene>
<dbReference type="OrthoDB" id="9808302at2"/>
<dbReference type="InterPro" id="IPR027417">
    <property type="entry name" value="P-loop_NTPase"/>
</dbReference>
<dbReference type="NCBIfam" id="TIGR00313">
    <property type="entry name" value="cobQ"/>
    <property type="match status" value="1"/>
</dbReference>
<comment type="function">
    <text evidence="6 7">Catalyzes amidations at positions B, D, E, and G on adenosylcobyrinic A,C-diamide. NH(2) groups are provided by glutamine, and one molecule of ATP is hydrogenolyzed for each amidation.</text>
</comment>
<dbReference type="Gene3D" id="3.40.50.300">
    <property type="entry name" value="P-loop containing nucleotide triphosphate hydrolases"/>
    <property type="match status" value="1"/>
</dbReference>
<proteinExistence type="inferred from homology"/>
<dbReference type="InterPro" id="IPR004459">
    <property type="entry name" value="CobQ_synth"/>
</dbReference>
<evidence type="ECO:0000256" key="7">
    <source>
        <dbReference type="HAMAP-Rule" id="MF_00028"/>
    </source>
</evidence>
<evidence type="ECO:0000313" key="11">
    <source>
        <dbReference type="Proteomes" id="UP000032420"/>
    </source>
</evidence>
<feature type="domain" description="CobQ/CobB/MinD/ParA nucleotide binding" evidence="8">
    <location>
        <begin position="1"/>
        <end position="226"/>
    </location>
</feature>
<feature type="active site" description="Nucleophile" evidence="7">
    <location>
        <position position="324"/>
    </location>
</feature>
<dbReference type="STRING" id="1495769.CEM_292"/>
<evidence type="ECO:0000256" key="4">
    <source>
        <dbReference type="ARBA" id="ARBA00022573"/>
    </source>
</evidence>
<accession>A0A078KIF8</accession>
<dbReference type="GO" id="GO:0016874">
    <property type="term" value="F:ligase activity"/>
    <property type="evidence" value="ECO:0007669"/>
    <property type="project" value="UniProtKB-KW"/>
</dbReference>
<dbReference type="InterPro" id="IPR029062">
    <property type="entry name" value="Class_I_gatase-like"/>
</dbReference>
<dbReference type="SUPFAM" id="SSF52317">
    <property type="entry name" value="Class I glutamine amidotransferase-like"/>
    <property type="match status" value="1"/>
</dbReference>
<evidence type="ECO:0000256" key="3">
    <source>
        <dbReference type="ARBA" id="ARBA00019833"/>
    </source>
</evidence>
<keyword evidence="11" id="KW-1185">Reference proteome</keyword>
<dbReference type="SUPFAM" id="SSF52540">
    <property type="entry name" value="P-loop containing nucleoside triphosphate hydrolases"/>
    <property type="match status" value="1"/>
</dbReference>
<dbReference type="InterPro" id="IPR033949">
    <property type="entry name" value="CobQ_GATase1"/>
</dbReference>
<dbReference type="GO" id="GO:0015420">
    <property type="term" value="F:ABC-type vitamin B12 transporter activity"/>
    <property type="evidence" value="ECO:0007669"/>
    <property type="project" value="UniProtKB-UniRule"/>
</dbReference>
<feature type="active site" evidence="7">
    <location>
        <position position="428"/>
    </location>
</feature>
<dbReference type="CDD" id="cd01750">
    <property type="entry name" value="GATase1_CobQ"/>
    <property type="match status" value="1"/>
</dbReference>
<keyword evidence="4 7" id="KW-0169">Cobalamin biosynthesis</keyword>
<dbReference type="Pfam" id="PF07685">
    <property type="entry name" value="GATase_3"/>
    <property type="match status" value="1"/>
</dbReference>
<dbReference type="PANTHER" id="PTHR21343:SF1">
    <property type="entry name" value="COBYRIC ACID SYNTHASE"/>
    <property type="match status" value="1"/>
</dbReference>
<evidence type="ECO:0000256" key="6">
    <source>
        <dbReference type="ARBA" id="ARBA00025166"/>
    </source>
</evidence>
<dbReference type="NCBIfam" id="NF001989">
    <property type="entry name" value="PRK00784.1"/>
    <property type="match status" value="1"/>
</dbReference>
<reference evidence="11" key="1">
    <citation type="submission" date="2014-07" db="EMBL/GenBank/DDBJ databases">
        <authorList>
            <person name="Santos-Garcia D."/>
        </authorList>
    </citation>
    <scope>NUCLEOTIDE SEQUENCE [LARGE SCALE GENOMIC DNA]</scope>
</reference>